<protein>
    <submittedName>
        <fullName evidence="10">Uncharacterized protein LOC109465207</fullName>
    </submittedName>
</protein>
<dbReference type="GO" id="GO:0016020">
    <property type="term" value="C:membrane"/>
    <property type="evidence" value="ECO:0007669"/>
    <property type="project" value="InterPro"/>
</dbReference>
<dbReference type="InterPro" id="IPR006052">
    <property type="entry name" value="TNF_dom"/>
</dbReference>
<feature type="domain" description="THD" evidence="8">
    <location>
        <begin position="202"/>
        <end position="326"/>
    </location>
</feature>
<keyword evidence="4" id="KW-0964">Secreted</keyword>
<keyword evidence="7" id="KW-0812">Transmembrane</keyword>
<dbReference type="GO" id="GO:0005125">
    <property type="term" value="F:cytokine activity"/>
    <property type="evidence" value="ECO:0007669"/>
    <property type="project" value="UniProtKB-KW"/>
</dbReference>
<gene>
    <name evidence="10" type="primary">LOC109465207</name>
</gene>
<keyword evidence="7" id="KW-1133">Transmembrane helix</keyword>
<keyword evidence="5" id="KW-1015">Disulfide bond</keyword>
<evidence type="ECO:0000313" key="9">
    <source>
        <dbReference type="Proteomes" id="UP000515135"/>
    </source>
</evidence>
<dbReference type="InterPro" id="IPR051748">
    <property type="entry name" value="TNF_Ligand_Superfamily"/>
</dbReference>
<dbReference type="GO" id="GO:0005164">
    <property type="term" value="F:tumor necrosis factor receptor binding"/>
    <property type="evidence" value="ECO:0007669"/>
    <property type="project" value="InterPro"/>
</dbReference>
<evidence type="ECO:0000313" key="10">
    <source>
        <dbReference type="RefSeq" id="XP_019617911.1"/>
    </source>
</evidence>
<dbReference type="RefSeq" id="XP_019617911.1">
    <property type="nucleotide sequence ID" value="XM_019762352.1"/>
</dbReference>
<comment type="subcellular location">
    <subcellularLocation>
        <location evidence="1">Secreted</location>
    </subcellularLocation>
</comment>
<keyword evidence="3" id="KW-0202">Cytokine</keyword>
<accession>A0A6P4YLA1</accession>
<evidence type="ECO:0000256" key="2">
    <source>
        <dbReference type="ARBA" id="ARBA00008670"/>
    </source>
</evidence>
<evidence type="ECO:0000256" key="1">
    <source>
        <dbReference type="ARBA" id="ARBA00004613"/>
    </source>
</evidence>
<dbReference type="GeneID" id="109465207"/>
<organism evidence="9 10">
    <name type="scientific">Branchiostoma belcheri</name>
    <name type="common">Amphioxus</name>
    <dbReference type="NCBI Taxonomy" id="7741"/>
    <lineage>
        <taxon>Eukaryota</taxon>
        <taxon>Metazoa</taxon>
        <taxon>Chordata</taxon>
        <taxon>Cephalochordata</taxon>
        <taxon>Leptocardii</taxon>
        <taxon>Amphioxiformes</taxon>
        <taxon>Branchiostomatidae</taxon>
        <taxon>Branchiostoma</taxon>
    </lineage>
</organism>
<reference evidence="10" key="1">
    <citation type="submission" date="2025-08" db="UniProtKB">
        <authorList>
            <consortium name="RefSeq"/>
        </authorList>
    </citation>
    <scope>IDENTIFICATION</scope>
    <source>
        <tissue evidence="10">Gonad</tissue>
    </source>
</reference>
<dbReference type="OrthoDB" id="5947373at2759"/>
<dbReference type="Proteomes" id="UP000515135">
    <property type="component" value="Unplaced"/>
</dbReference>
<keyword evidence="7" id="KW-0472">Membrane</keyword>
<keyword evidence="9" id="KW-1185">Reference proteome</keyword>
<dbReference type="SUPFAM" id="SSF49842">
    <property type="entry name" value="TNF-like"/>
    <property type="match status" value="1"/>
</dbReference>
<sequence length="328" mass="37184">MGKYREDVNYGDETRHDDRRCLQLVLAGTVCLFVCSLLMNVLVYVHLTAAIADQTATIADQRAAIADLSHRLGDVEGRQDSHRSTVDLNRQTAKLTDVETGQGNIRDSARNQTTVKDTGARTTPHANRKNMVTPVFALKVGVENIVKKRHPYKLNSFFCFYFGKKILQEQRRVRHRKKFGSPQQQLSLLSVHIPARTGSPAKTKEKEGAINVTGIFTQWQDLTDRRLGLREGQLEIKESGKYFIYSQIDFALQDDDSPVTYSINKFKEAKLTCVSPMFGRKPRHTCYTAGVLDLEKGDRLVLSIQCHATCWVFTYYDTTFWGAIKLST</sequence>
<evidence type="ECO:0000256" key="4">
    <source>
        <dbReference type="ARBA" id="ARBA00022525"/>
    </source>
</evidence>
<feature type="transmembrane region" description="Helical" evidence="7">
    <location>
        <begin position="21"/>
        <end position="45"/>
    </location>
</feature>
<dbReference type="GO" id="GO:0006955">
    <property type="term" value="P:immune response"/>
    <property type="evidence" value="ECO:0007669"/>
    <property type="project" value="InterPro"/>
</dbReference>
<name>A0A6P4YLA1_BRABE</name>
<evidence type="ECO:0000256" key="6">
    <source>
        <dbReference type="ARBA" id="ARBA00023180"/>
    </source>
</evidence>
<evidence type="ECO:0000259" key="8">
    <source>
        <dbReference type="PROSITE" id="PS50049"/>
    </source>
</evidence>
<dbReference type="PANTHER" id="PTHR15151:SF24">
    <property type="entry name" value="A PROLIFERATION-INDUCING LIGAND-LIKE PROTEIN-RELATED"/>
    <property type="match status" value="1"/>
</dbReference>
<evidence type="ECO:0000256" key="5">
    <source>
        <dbReference type="ARBA" id="ARBA00023157"/>
    </source>
</evidence>
<comment type="similarity">
    <text evidence="2">Belongs to the tumor necrosis factor family.</text>
</comment>
<dbReference type="Pfam" id="PF00229">
    <property type="entry name" value="TNF"/>
    <property type="match status" value="1"/>
</dbReference>
<dbReference type="PANTHER" id="PTHR15151">
    <property type="entry name" value="PROTEIN EIGER"/>
    <property type="match status" value="1"/>
</dbReference>
<dbReference type="PROSITE" id="PS50049">
    <property type="entry name" value="THD_2"/>
    <property type="match status" value="1"/>
</dbReference>
<dbReference type="InterPro" id="IPR008983">
    <property type="entry name" value="Tumour_necrosis_fac-like_dom"/>
</dbReference>
<dbReference type="Gene3D" id="2.60.120.40">
    <property type="match status" value="1"/>
</dbReference>
<evidence type="ECO:0000256" key="7">
    <source>
        <dbReference type="SAM" id="Phobius"/>
    </source>
</evidence>
<evidence type="ECO:0000256" key="3">
    <source>
        <dbReference type="ARBA" id="ARBA00022514"/>
    </source>
</evidence>
<dbReference type="KEGG" id="bbel:109465207"/>
<proteinExistence type="inferred from homology"/>
<dbReference type="AlphaFoldDB" id="A0A6P4YLA1"/>
<dbReference type="GO" id="GO:0005615">
    <property type="term" value="C:extracellular space"/>
    <property type="evidence" value="ECO:0007669"/>
    <property type="project" value="UniProtKB-KW"/>
</dbReference>
<keyword evidence="6" id="KW-0325">Glycoprotein</keyword>